<dbReference type="PANTHER" id="PTHR31005">
    <property type="entry name" value="DUF4139 DOMAIN-CONTAINING PROTEIN"/>
    <property type="match status" value="1"/>
</dbReference>
<feature type="coiled-coil region" evidence="1">
    <location>
        <begin position="82"/>
        <end position="109"/>
    </location>
</feature>
<comment type="caution">
    <text evidence="4">The sequence shown here is derived from an EMBL/GenBank/DDBJ whole genome shotgun (WGS) entry which is preliminary data.</text>
</comment>
<gene>
    <name evidence="4" type="ORF">ENN51_00350</name>
</gene>
<dbReference type="AlphaFoldDB" id="A0A7V0T3U2"/>
<dbReference type="InterPro" id="IPR025554">
    <property type="entry name" value="DUF4140"/>
</dbReference>
<evidence type="ECO:0000259" key="3">
    <source>
        <dbReference type="Pfam" id="PF13600"/>
    </source>
</evidence>
<dbReference type="Proteomes" id="UP000885672">
    <property type="component" value="Unassembled WGS sequence"/>
</dbReference>
<feature type="coiled-coil region" evidence="1">
    <location>
        <begin position="149"/>
        <end position="187"/>
    </location>
</feature>
<name>A0A7V0T3U2_UNCW3</name>
<sequence length="521" mass="57676">MTALLVALALGASSTIDSVVVYPNQVVVVRSAQVSLSGSGTLEFAGLPGALDDNSVRVRCPGARIGEVQVRRGYEAEPTPAVRQLKEEVEKLDLALKTLDNEAEVLKAQTEFLGSIKLGAPELIGKELQQGRVSSEAWRNALSFMAAELSRVKRRQLALESERKEVEEKLKAARAEYEATRAAVENRKTLRFDYSANAGNYRVEFSYAVPNAASWSPWYELRARPDRDAVELAYHARLSQRTGEDWNRVRVVLSTSTPRFGLVAPEPQAWQVSLLEPESYVRRAKAMPEGIMMAPGAAYDAGEIMDEVFVEPVETGISLQYAIPGRVSLASGEPARKLELARSTLPAEFGHYALPRSREQAFLQGRMVNSTGLVYLAGPASTFVGDEFTGSTRLSAIAPQESTEVSFGIDERVKVSRELVRTFKSRSGLLGRTEKARFAYRITAENYHSKPATVRLVEQVPVSRQQEVKVKVTRVEPAALTVDADQGLYTWEPTLSDGEKRRFEVEFEVEYPTGRRVQGLF</sequence>
<dbReference type="Pfam" id="PF13600">
    <property type="entry name" value="DUF4140"/>
    <property type="match status" value="1"/>
</dbReference>
<organism evidence="4">
    <name type="scientific">candidate division WOR-3 bacterium</name>
    <dbReference type="NCBI Taxonomy" id="2052148"/>
    <lineage>
        <taxon>Bacteria</taxon>
        <taxon>Bacteria division WOR-3</taxon>
    </lineage>
</organism>
<evidence type="ECO:0000256" key="1">
    <source>
        <dbReference type="SAM" id="Coils"/>
    </source>
</evidence>
<proteinExistence type="predicted"/>
<accession>A0A7V0T3U2</accession>
<evidence type="ECO:0000313" key="4">
    <source>
        <dbReference type="EMBL" id="HDQ98724.1"/>
    </source>
</evidence>
<dbReference type="EMBL" id="DSBX01000010">
    <property type="protein sequence ID" value="HDQ98724.1"/>
    <property type="molecule type" value="Genomic_DNA"/>
</dbReference>
<dbReference type="NCBIfam" id="TIGR02231">
    <property type="entry name" value="mucoidy inhibitor MuiA family protein"/>
    <property type="match status" value="1"/>
</dbReference>
<reference evidence="4" key="1">
    <citation type="journal article" date="2020" name="mSystems">
        <title>Genome- and Community-Level Interaction Insights into Carbon Utilization and Element Cycling Functions of Hydrothermarchaeota in Hydrothermal Sediment.</title>
        <authorList>
            <person name="Zhou Z."/>
            <person name="Liu Y."/>
            <person name="Xu W."/>
            <person name="Pan J."/>
            <person name="Luo Z.H."/>
            <person name="Li M."/>
        </authorList>
    </citation>
    <scope>NUCLEOTIDE SEQUENCE [LARGE SCALE GENOMIC DNA]</scope>
    <source>
        <strain evidence="4">SpSt-1182</strain>
    </source>
</reference>
<dbReference type="PANTHER" id="PTHR31005:SF8">
    <property type="entry name" value="DUF4139 DOMAIN-CONTAINING PROTEIN"/>
    <property type="match status" value="1"/>
</dbReference>
<keyword evidence="1" id="KW-0175">Coiled coil</keyword>
<dbReference type="InterPro" id="IPR037291">
    <property type="entry name" value="DUF4139"/>
</dbReference>
<dbReference type="Pfam" id="PF13598">
    <property type="entry name" value="DUF4139"/>
    <property type="match status" value="1"/>
</dbReference>
<protein>
    <submittedName>
        <fullName evidence="4">Mucoidy inhibitor MuiA family protein</fullName>
    </submittedName>
</protein>
<feature type="domain" description="DUF4139" evidence="2">
    <location>
        <begin position="204"/>
        <end position="512"/>
    </location>
</feature>
<feature type="domain" description="DUF4140" evidence="3">
    <location>
        <begin position="19"/>
        <end position="113"/>
    </location>
</feature>
<evidence type="ECO:0000259" key="2">
    <source>
        <dbReference type="Pfam" id="PF13598"/>
    </source>
</evidence>
<dbReference type="InterPro" id="IPR011935">
    <property type="entry name" value="CHP02231"/>
</dbReference>